<accession>A0ABS6EY62</accession>
<name>A0ABS6EY62_9CLOT</name>
<dbReference type="PANTHER" id="PTHR45527:SF1">
    <property type="entry name" value="FATTY ACID SYNTHASE"/>
    <property type="match status" value="1"/>
</dbReference>
<dbReference type="Proteomes" id="UP000736583">
    <property type="component" value="Unassembled WGS sequence"/>
</dbReference>
<dbReference type="Pfam" id="PF00501">
    <property type="entry name" value="AMP-binding"/>
    <property type="match status" value="1"/>
</dbReference>
<dbReference type="PANTHER" id="PTHR45527">
    <property type="entry name" value="NONRIBOSOMAL PEPTIDE SYNTHETASE"/>
    <property type="match status" value="1"/>
</dbReference>
<protein>
    <submittedName>
        <fullName evidence="2">AMP-binding protein</fullName>
    </submittedName>
</protein>
<gene>
    <name evidence="2" type="ORF">KQI89_02320</name>
</gene>
<dbReference type="EMBL" id="JAHLQL010000001">
    <property type="protein sequence ID" value="MBU5590589.1"/>
    <property type="molecule type" value="Genomic_DNA"/>
</dbReference>
<organism evidence="2 3">
    <name type="scientific">Clostridium simiarum</name>
    <dbReference type="NCBI Taxonomy" id="2841506"/>
    <lineage>
        <taxon>Bacteria</taxon>
        <taxon>Bacillati</taxon>
        <taxon>Bacillota</taxon>
        <taxon>Clostridia</taxon>
        <taxon>Eubacteriales</taxon>
        <taxon>Clostridiaceae</taxon>
        <taxon>Clostridium</taxon>
    </lineage>
</organism>
<reference evidence="2 3" key="1">
    <citation type="submission" date="2021-06" db="EMBL/GenBank/DDBJ databases">
        <authorList>
            <person name="Sun Q."/>
            <person name="Li D."/>
        </authorList>
    </citation>
    <scope>NUCLEOTIDE SEQUENCE [LARGE SCALE GENOMIC DNA]</scope>
    <source>
        <strain evidence="2 3">MSJ-4</strain>
    </source>
</reference>
<evidence type="ECO:0000313" key="2">
    <source>
        <dbReference type="EMBL" id="MBU5590589.1"/>
    </source>
</evidence>
<proteinExistence type="predicted"/>
<dbReference type="InterPro" id="IPR000873">
    <property type="entry name" value="AMP-dep_synth/lig_dom"/>
</dbReference>
<keyword evidence="3" id="KW-1185">Reference proteome</keyword>
<feature type="domain" description="AMP-dependent synthetase/ligase" evidence="1">
    <location>
        <begin position="1"/>
        <end position="77"/>
    </location>
</feature>
<evidence type="ECO:0000259" key="1">
    <source>
        <dbReference type="Pfam" id="PF00501"/>
    </source>
</evidence>
<comment type="caution">
    <text evidence="2">The sequence shown here is derived from an EMBL/GenBank/DDBJ whole genome shotgun (WGS) entry which is preliminary data.</text>
</comment>
<evidence type="ECO:0000313" key="3">
    <source>
        <dbReference type="Proteomes" id="UP000736583"/>
    </source>
</evidence>
<sequence length="84" mass="9472">MLKHSNLNNFIMSFNKSFNSPIGSEDKVLSLTNYVFDVSVCEIFVALTNGATLVINDKHKTFDPAEISNLIVEYFVSIRPQSRT</sequence>